<protein>
    <recommendedName>
        <fullName evidence="5">HTH CENPB-type domain-containing protein</fullName>
    </recommendedName>
</protein>
<evidence type="ECO:0000313" key="7">
    <source>
        <dbReference type="Proteomes" id="UP001159042"/>
    </source>
</evidence>
<dbReference type="PROSITE" id="PS51253">
    <property type="entry name" value="HTH_CENPB"/>
    <property type="match status" value="1"/>
</dbReference>
<dbReference type="Gene3D" id="1.10.10.60">
    <property type="entry name" value="Homeodomain-like"/>
    <property type="match status" value="1"/>
</dbReference>
<evidence type="ECO:0000259" key="5">
    <source>
        <dbReference type="PROSITE" id="PS51253"/>
    </source>
</evidence>
<evidence type="ECO:0000256" key="2">
    <source>
        <dbReference type="ARBA" id="ARBA00004123"/>
    </source>
</evidence>
<keyword evidence="3" id="KW-0479">Metal-binding</keyword>
<dbReference type="GO" id="GO:0003677">
    <property type="term" value="F:DNA binding"/>
    <property type="evidence" value="ECO:0007669"/>
    <property type="project" value="UniProtKB-KW"/>
</dbReference>
<name>A0AAV8VB59_9CUCU</name>
<dbReference type="InterPro" id="IPR009057">
    <property type="entry name" value="Homeodomain-like_sf"/>
</dbReference>
<dbReference type="InterPro" id="IPR050863">
    <property type="entry name" value="CenT-Element_Derived"/>
</dbReference>
<sequence>MEELLLVDAIQNVEVAEMLAAQPRRLPMRREDPFRTLNMYLTPPTRRSAISKQTKVLAALQFFGCGSYQTPIGYNEIFGLSQSSISRCIAEVVNALNEPAVINAWVKFPRTRRELDDTRQRFYQKFGLPGVIGCIDCTRVAIFPPIQNHDIYPEHIYINRKNNHSINVQLICDDTLKITNVNARFPGSIHDAYIWSQSNIEQAVSNLSRRNPGYYLIGKQQPLLAIALHLGPPAINPTGVSNLYTRIVRLRMSTKKYYKYSQDDLNNALIAIKHGTPCATAAKRYNVPRTTLIGKINGTYPEDCRSGVSPVLTSEEESILVDWILTMARIGLPVTKQQLLDSVTLLIKNLKRPNKFTNGRPGRHWYEGFLRRHPQISQRMTQNLTASRAAVSKKSIETWFEEIKNYFISSNITIEEPERIFNADESAFFLSPKGNSVLAKKGSKTVYDRSGNDRECLTVLITANAAGCLAPPMVMYPYERIPKHIVMQVPKDWGIGKSETGWMTSESFYEYISNIFYPWLISMKIEFPVLLYVDGHRSHITLPLSDFCRKKQIILISLLPNSTHILQPLDVGLFKTLKNSWKNYIREYRTQNQFKPLNRENFAPRS</sequence>
<evidence type="ECO:0000313" key="6">
    <source>
        <dbReference type="EMBL" id="KAJ8911212.1"/>
    </source>
</evidence>
<dbReference type="Pfam" id="PF03221">
    <property type="entry name" value="HTH_Tnp_Tc5"/>
    <property type="match status" value="1"/>
</dbReference>
<evidence type="ECO:0000256" key="3">
    <source>
        <dbReference type="ARBA" id="ARBA00022723"/>
    </source>
</evidence>
<dbReference type="Proteomes" id="UP001159042">
    <property type="component" value="Unassembled WGS sequence"/>
</dbReference>
<dbReference type="PANTHER" id="PTHR19303">
    <property type="entry name" value="TRANSPOSON"/>
    <property type="match status" value="1"/>
</dbReference>
<dbReference type="InterPro" id="IPR006600">
    <property type="entry name" value="HTH_CenpB_DNA-bd_dom"/>
</dbReference>
<dbReference type="SMART" id="SM00674">
    <property type="entry name" value="CENPB"/>
    <property type="match status" value="1"/>
</dbReference>
<dbReference type="PANTHER" id="PTHR19303:SF74">
    <property type="entry name" value="POGO TRANSPOSABLE ELEMENT WITH KRAB DOMAIN"/>
    <property type="match status" value="1"/>
</dbReference>
<dbReference type="InterPro" id="IPR036397">
    <property type="entry name" value="RNaseH_sf"/>
</dbReference>
<organism evidence="6 7">
    <name type="scientific">Exocentrus adspersus</name>
    <dbReference type="NCBI Taxonomy" id="1586481"/>
    <lineage>
        <taxon>Eukaryota</taxon>
        <taxon>Metazoa</taxon>
        <taxon>Ecdysozoa</taxon>
        <taxon>Arthropoda</taxon>
        <taxon>Hexapoda</taxon>
        <taxon>Insecta</taxon>
        <taxon>Pterygota</taxon>
        <taxon>Neoptera</taxon>
        <taxon>Endopterygota</taxon>
        <taxon>Coleoptera</taxon>
        <taxon>Polyphaga</taxon>
        <taxon>Cucujiformia</taxon>
        <taxon>Chrysomeloidea</taxon>
        <taxon>Cerambycidae</taxon>
        <taxon>Lamiinae</taxon>
        <taxon>Acanthocinini</taxon>
        <taxon>Exocentrus</taxon>
    </lineage>
</organism>
<reference evidence="6 7" key="1">
    <citation type="journal article" date="2023" name="Insect Mol. Biol.">
        <title>Genome sequencing provides insights into the evolution of gene families encoding plant cell wall-degrading enzymes in longhorned beetles.</title>
        <authorList>
            <person name="Shin N.R."/>
            <person name="Okamura Y."/>
            <person name="Kirsch R."/>
            <person name="Pauchet Y."/>
        </authorList>
    </citation>
    <scope>NUCLEOTIDE SEQUENCE [LARGE SCALE GENOMIC DNA]</scope>
    <source>
        <strain evidence="6">EAD_L_NR</strain>
    </source>
</reference>
<dbReference type="Pfam" id="PF03184">
    <property type="entry name" value="DDE_1"/>
    <property type="match status" value="1"/>
</dbReference>
<keyword evidence="4" id="KW-0238">DNA-binding</keyword>
<dbReference type="AlphaFoldDB" id="A0AAV8VB59"/>
<dbReference type="GO" id="GO:0046872">
    <property type="term" value="F:metal ion binding"/>
    <property type="evidence" value="ECO:0007669"/>
    <property type="project" value="UniProtKB-KW"/>
</dbReference>
<accession>A0AAV8VB59</accession>
<comment type="caution">
    <text evidence="6">The sequence shown here is derived from an EMBL/GenBank/DDBJ whole genome shotgun (WGS) entry which is preliminary data.</text>
</comment>
<dbReference type="InterPro" id="IPR004875">
    <property type="entry name" value="DDE_SF_endonuclease_dom"/>
</dbReference>
<proteinExistence type="predicted"/>
<keyword evidence="7" id="KW-1185">Reference proteome</keyword>
<comment type="subcellular location">
    <subcellularLocation>
        <location evidence="2">Nucleus</location>
    </subcellularLocation>
</comment>
<comment type="cofactor">
    <cofactor evidence="1">
        <name>a divalent metal cation</name>
        <dbReference type="ChEBI" id="CHEBI:60240"/>
    </cofactor>
</comment>
<dbReference type="Gene3D" id="3.30.420.10">
    <property type="entry name" value="Ribonuclease H-like superfamily/Ribonuclease H"/>
    <property type="match status" value="1"/>
</dbReference>
<feature type="domain" description="HTH CENPB-type" evidence="5">
    <location>
        <begin position="304"/>
        <end position="379"/>
    </location>
</feature>
<dbReference type="SUPFAM" id="SSF46689">
    <property type="entry name" value="Homeodomain-like"/>
    <property type="match status" value="1"/>
</dbReference>
<gene>
    <name evidence="6" type="ORF">NQ315_014924</name>
</gene>
<dbReference type="InterPro" id="IPR027806">
    <property type="entry name" value="HARBI1_dom"/>
</dbReference>
<evidence type="ECO:0000256" key="1">
    <source>
        <dbReference type="ARBA" id="ARBA00001968"/>
    </source>
</evidence>
<evidence type="ECO:0000256" key="4">
    <source>
        <dbReference type="ARBA" id="ARBA00023125"/>
    </source>
</evidence>
<dbReference type="Pfam" id="PF13359">
    <property type="entry name" value="DDE_Tnp_4"/>
    <property type="match status" value="1"/>
</dbReference>
<dbReference type="EMBL" id="JANEYG010000207">
    <property type="protein sequence ID" value="KAJ8911212.1"/>
    <property type="molecule type" value="Genomic_DNA"/>
</dbReference>
<dbReference type="GO" id="GO:0005634">
    <property type="term" value="C:nucleus"/>
    <property type="evidence" value="ECO:0007669"/>
    <property type="project" value="UniProtKB-SubCell"/>
</dbReference>